<dbReference type="eggNOG" id="ENOG502Z8T5">
    <property type="taxonomic scope" value="Bacteria"/>
</dbReference>
<keyword evidence="2" id="KW-1185">Reference proteome</keyword>
<accession>A9BA16</accession>
<dbReference type="KEGG" id="pmj:P9211_07471"/>
<organism evidence="1 2">
    <name type="scientific">Prochlorococcus marinus (strain MIT 9211)</name>
    <dbReference type="NCBI Taxonomy" id="93059"/>
    <lineage>
        <taxon>Bacteria</taxon>
        <taxon>Bacillati</taxon>
        <taxon>Cyanobacteriota</taxon>
        <taxon>Cyanophyceae</taxon>
        <taxon>Synechococcales</taxon>
        <taxon>Prochlorococcaceae</taxon>
        <taxon>Prochlorococcus</taxon>
    </lineage>
</organism>
<dbReference type="GO" id="GO:0050530">
    <property type="term" value="F:glucosylglycerol 3-phosphatase activity"/>
    <property type="evidence" value="ECO:0007669"/>
    <property type="project" value="UniProtKB-EC"/>
</dbReference>
<reference evidence="1 2" key="1">
    <citation type="journal article" date="2007" name="PLoS Genet.">
        <title>Patterns and implications of gene gain and loss in the evolution of Prochlorococcus.</title>
        <authorList>
            <person name="Kettler G.C."/>
            <person name="Martiny A.C."/>
            <person name="Huang K."/>
            <person name="Zucker J."/>
            <person name="Coleman M.L."/>
            <person name="Rodrigue S."/>
            <person name="Chen F."/>
            <person name="Lapidus A."/>
            <person name="Ferriera S."/>
            <person name="Johnson J."/>
            <person name="Steglich C."/>
            <person name="Church G.M."/>
            <person name="Richardson P."/>
            <person name="Chisholm S.W."/>
        </authorList>
    </citation>
    <scope>NUCLEOTIDE SEQUENCE [LARGE SCALE GENOMIC DNA]</scope>
    <source>
        <strain evidence="2">MIT 9211</strain>
    </source>
</reference>
<evidence type="ECO:0000313" key="1">
    <source>
        <dbReference type="EMBL" id="ABX08678.1"/>
    </source>
</evidence>
<dbReference type="Pfam" id="PF09506">
    <property type="entry name" value="Salt_tol_Pase"/>
    <property type="match status" value="1"/>
</dbReference>
<dbReference type="PIRSF" id="PIRSF020945">
    <property type="entry name" value="GGPPase"/>
    <property type="match status" value="1"/>
</dbReference>
<dbReference type="EMBL" id="CP000878">
    <property type="protein sequence ID" value="ABX08678.1"/>
    <property type="molecule type" value="Genomic_DNA"/>
</dbReference>
<dbReference type="HOGENOM" id="CLU_677803_0_0_3"/>
<dbReference type="RefSeq" id="WP_012195300.1">
    <property type="nucleotide sequence ID" value="NC_009976.1"/>
</dbReference>
<dbReference type="Proteomes" id="UP000000788">
    <property type="component" value="Chromosome"/>
</dbReference>
<dbReference type="STRING" id="93059.P9211_07471"/>
<dbReference type="OrthoDB" id="445107at2"/>
<gene>
    <name evidence="1" type="primary">stpA</name>
    <name evidence="1" type="ordered locus">P9211_07471</name>
</gene>
<keyword evidence="1" id="KW-0378">Hydrolase</keyword>
<dbReference type="AlphaFoldDB" id="A9BA16"/>
<dbReference type="InterPro" id="IPR012765">
    <property type="entry name" value="GGPPase"/>
</dbReference>
<evidence type="ECO:0000313" key="2">
    <source>
        <dbReference type="Proteomes" id="UP000000788"/>
    </source>
</evidence>
<name>A9BA16_PROM4</name>
<dbReference type="NCBIfam" id="TIGR02399">
    <property type="entry name" value="salt_tol_Pase"/>
    <property type="match status" value="1"/>
</dbReference>
<proteinExistence type="predicted"/>
<dbReference type="EC" id="3.1.3.69" evidence="1"/>
<protein>
    <submittedName>
        <fullName evidence="1">Putative glucosylglycerolphosphate phosphatase</fullName>
        <ecNumber evidence="1">3.1.3.69</ecNumber>
    </submittedName>
</protein>
<sequence>MLKRILNSLDLIKELTSQEDILIVQDIDGVCIPLVKDPMKRVIESKYVKAISSFSNEFAVLTCGEHEGPRGVNRIIERSIGSIEAVRKEGLYLPGLAACGVEYQDRYGNISLPGLEKGEIDFLNKIPHKMEELLIEELPSVMPWLTTSEISKQANRAICDTRFSPAINLNELFSLVPNKIEIQQNLQIMMEKVMNKVIFFAESKGLEGVFHLHISPNLGLKNGKEISKYATKDDIGTTDIQLIINGALKEAGLLFLINQYIKQKTGESPLGKDFNVREAPRSASKLVEKVFENIPAKEMPTIVGVGDTVTSIMNPKNKAWLRGGSDRGFLTLIKELGKKFNKENRVIFVDSSHGEVYRPSTKGGSLNGISDPDDLLKFDLVMEGGPMQYIEWIIKLSKIRNKF</sequence>